<reference evidence="1" key="1">
    <citation type="journal article" date="2020" name="Nat. Genet.">
        <title>Genomic diversifications of five Gossypium allopolyploid species and their impact on cotton improvement.</title>
        <authorList>
            <person name="Chen Z.J."/>
            <person name="Sreedasyam A."/>
            <person name="Ando A."/>
            <person name="Song Q."/>
            <person name="De Santiago L.M."/>
            <person name="Hulse-Kemp A.M."/>
            <person name="Ding M."/>
            <person name="Ye W."/>
            <person name="Kirkbride R.C."/>
            <person name="Jenkins J."/>
            <person name="Plott C."/>
            <person name="Lovell J."/>
            <person name="Lin Y.M."/>
            <person name="Vaughn R."/>
            <person name="Liu B."/>
            <person name="Simpson S."/>
            <person name="Scheffler B.E."/>
            <person name="Wen L."/>
            <person name="Saski C.A."/>
            <person name="Grover C.E."/>
            <person name="Hu G."/>
            <person name="Conover J.L."/>
            <person name="Carlson J.W."/>
            <person name="Shu S."/>
            <person name="Boston L.B."/>
            <person name="Williams M."/>
            <person name="Peterson D.G."/>
            <person name="McGee K."/>
            <person name="Jones D.C."/>
            <person name="Wendel J.F."/>
            <person name="Stelly D.M."/>
            <person name="Grimwood J."/>
            <person name="Schmutz J."/>
        </authorList>
    </citation>
    <scope>NUCLEOTIDE SEQUENCE [LARGE SCALE GENOMIC DNA]</scope>
    <source>
        <strain evidence="1">cv. TM-1</strain>
    </source>
</reference>
<evidence type="ECO:0000313" key="2">
    <source>
        <dbReference type="RefSeq" id="XP_016705842.1"/>
    </source>
</evidence>
<organism evidence="1 2">
    <name type="scientific">Gossypium hirsutum</name>
    <name type="common">Upland cotton</name>
    <name type="synonym">Gossypium mexicanum</name>
    <dbReference type="NCBI Taxonomy" id="3635"/>
    <lineage>
        <taxon>Eukaryota</taxon>
        <taxon>Viridiplantae</taxon>
        <taxon>Streptophyta</taxon>
        <taxon>Embryophyta</taxon>
        <taxon>Tracheophyta</taxon>
        <taxon>Spermatophyta</taxon>
        <taxon>Magnoliopsida</taxon>
        <taxon>eudicotyledons</taxon>
        <taxon>Gunneridae</taxon>
        <taxon>Pentapetalae</taxon>
        <taxon>rosids</taxon>
        <taxon>malvids</taxon>
        <taxon>Malvales</taxon>
        <taxon>Malvaceae</taxon>
        <taxon>Malvoideae</taxon>
        <taxon>Gossypium</taxon>
    </lineage>
</organism>
<evidence type="ECO:0000313" key="1">
    <source>
        <dbReference type="Proteomes" id="UP000818029"/>
    </source>
</evidence>
<dbReference type="KEGG" id="ghi:107920578"/>
<dbReference type="Proteomes" id="UP000818029">
    <property type="component" value="Chromosome A12"/>
</dbReference>
<gene>
    <name evidence="2" type="primary">LOC107920578</name>
</gene>
<dbReference type="RefSeq" id="XP_016705842.1">
    <property type="nucleotide sequence ID" value="XM_016850353.1"/>
</dbReference>
<dbReference type="GeneID" id="107920578"/>
<sequence length="151" mass="17825">MFTRLSLFDDGNLLAESQVKPTWIDQIQDKQLGDDSLVLRFGQVEDVRATSKVSCIHDVFHVFMLRQYLSDPSHVVSVDEIEVIPNLTFEEELIQILDPDIKVLRRKYILLMKALWRNHDNKEATWELEDPIHQQYSHMFESSKFQGQNFF</sequence>
<reference evidence="2" key="2">
    <citation type="submission" date="2025-08" db="UniProtKB">
        <authorList>
            <consortium name="RefSeq"/>
        </authorList>
    </citation>
    <scope>IDENTIFICATION</scope>
</reference>
<dbReference type="PANTHER" id="PTHR46148">
    <property type="entry name" value="CHROMO DOMAIN-CONTAINING PROTEIN"/>
    <property type="match status" value="1"/>
</dbReference>
<accession>A0A1U8KTN6</accession>
<dbReference type="PaxDb" id="3635-A0A1U8KTN6"/>
<keyword evidence="1" id="KW-1185">Reference proteome</keyword>
<dbReference type="PANTHER" id="PTHR46148:SF44">
    <property type="entry name" value="GAG-POL POLYPROTEIN"/>
    <property type="match status" value="1"/>
</dbReference>
<protein>
    <recommendedName>
        <fullName evidence="3">Chromo domain-containing protein</fullName>
    </recommendedName>
</protein>
<dbReference type="AlphaFoldDB" id="A0A1U8KTN6"/>
<evidence type="ECO:0008006" key="3">
    <source>
        <dbReference type="Google" id="ProtNLM"/>
    </source>
</evidence>
<proteinExistence type="predicted"/>
<name>A0A1U8KTN6_GOSHI</name>